<proteinExistence type="predicted"/>
<name>A0A7L4YPI6_9ACTN</name>
<organism evidence="1 2">
    <name type="scientific">Epidermidibacterium keratini</name>
    <dbReference type="NCBI Taxonomy" id="1891644"/>
    <lineage>
        <taxon>Bacteria</taxon>
        <taxon>Bacillati</taxon>
        <taxon>Actinomycetota</taxon>
        <taxon>Actinomycetes</taxon>
        <taxon>Sporichthyales</taxon>
        <taxon>Sporichthyaceae</taxon>
        <taxon>Epidermidibacterium</taxon>
    </lineage>
</organism>
<dbReference type="AlphaFoldDB" id="A0A7L4YPI6"/>
<evidence type="ECO:0000313" key="1">
    <source>
        <dbReference type="EMBL" id="QHC00978.1"/>
    </source>
</evidence>
<sequence length="261" mass="27493">MPNRLTRGLVDDAGLFPPTSLQMRDALARNARDRAAGPPMLTNRFLVTSADLPAMLDALPAGQEIEIGLIHGGDVDSLSAALEQAGSLLRHIELKGLDAWDGVPDDLPVYVEAVPRSGLPEVIEATQSAKRSAPTGVKVRCGGVSADLFPSVDELATALRAIISAGVPMKATAGLHSAVRNTNPQTGFDHHGFVNLLVAIDTALRDGDVAAALAERDPETLAQRARGIDREGAEQVRSVLVSYGSCSTSSPVQQARELRLL</sequence>
<accession>A0A7L4YPI6</accession>
<keyword evidence="2" id="KW-1185">Reference proteome</keyword>
<dbReference type="EMBL" id="CP047156">
    <property type="protein sequence ID" value="QHC00978.1"/>
    <property type="molecule type" value="Genomic_DNA"/>
</dbReference>
<evidence type="ECO:0000313" key="2">
    <source>
        <dbReference type="Proteomes" id="UP000463857"/>
    </source>
</evidence>
<reference evidence="1 2" key="1">
    <citation type="journal article" date="2018" name="Int. J. Syst. Evol. Microbiol.">
        <title>Epidermidibacterium keratini gen. nov., sp. nov., a member of the family Sporichthyaceae, isolated from keratin epidermis.</title>
        <authorList>
            <person name="Lee D.G."/>
            <person name="Trujillo M.E."/>
            <person name="Kang S."/>
            <person name="Nam J.J."/>
            <person name="Kim Y.J."/>
        </authorList>
    </citation>
    <scope>NUCLEOTIDE SEQUENCE [LARGE SCALE GENOMIC DNA]</scope>
    <source>
        <strain evidence="1 2">EPI-7</strain>
    </source>
</reference>
<dbReference type="OrthoDB" id="9778153at2"/>
<dbReference type="InParanoid" id="A0A7L4YPI6"/>
<dbReference type="Proteomes" id="UP000463857">
    <property type="component" value="Chromosome"/>
</dbReference>
<gene>
    <name evidence="1" type="ORF">EK0264_12235</name>
</gene>
<dbReference type="KEGG" id="eke:EK0264_12235"/>
<protein>
    <recommendedName>
        <fullName evidence="3">Aldolase</fullName>
    </recommendedName>
</protein>
<dbReference type="RefSeq" id="WP_159545995.1">
    <property type="nucleotide sequence ID" value="NZ_CP047156.1"/>
</dbReference>
<evidence type="ECO:0008006" key="3">
    <source>
        <dbReference type="Google" id="ProtNLM"/>
    </source>
</evidence>